<evidence type="ECO:0000256" key="12">
    <source>
        <dbReference type="SAM" id="MobiDB-lite"/>
    </source>
</evidence>
<dbReference type="SUPFAM" id="SSF57903">
    <property type="entry name" value="FYVE/PHD zinc finger"/>
    <property type="match status" value="1"/>
</dbReference>
<feature type="region of interest" description="Disordered" evidence="12">
    <location>
        <begin position="963"/>
        <end position="1114"/>
    </location>
</feature>
<dbReference type="Proteomes" id="UP000749559">
    <property type="component" value="Unassembled WGS sequence"/>
</dbReference>
<dbReference type="InterPro" id="IPR011011">
    <property type="entry name" value="Znf_FYVE_PHD"/>
</dbReference>
<feature type="compositionally biased region" description="Polar residues" evidence="12">
    <location>
        <begin position="1087"/>
        <end position="1107"/>
    </location>
</feature>
<comment type="caution">
    <text evidence="14">The sequence shown here is derived from an EMBL/GenBank/DDBJ whole genome shotgun (WGS) entry which is preliminary data.</text>
</comment>
<feature type="compositionally biased region" description="Basic and acidic residues" evidence="12">
    <location>
        <begin position="640"/>
        <end position="657"/>
    </location>
</feature>
<feature type="region of interest" description="Disordered" evidence="12">
    <location>
        <begin position="626"/>
        <end position="657"/>
    </location>
</feature>
<keyword evidence="5 11" id="KW-0808">Transferase</keyword>
<dbReference type="InterPro" id="IPR001525">
    <property type="entry name" value="C5_MeTfrase"/>
</dbReference>
<feature type="compositionally biased region" description="Low complexity" evidence="12">
    <location>
        <begin position="214"/>
        <end position="228"/>
    </location>
</feature>
<protein>
    <recommendedName>
        <fullName evidence="2">DNA (cytosine-5-)-methyltransferase</fullName>
        <ecNumber evidence="2">2.1.1.37</ecNumber>
    </recommendedName>
</protein>
<evidence type="ECO:0000256" key="8">
    <source>
        <dbReference type="ARBA" id="ARBA00022771"/>
    </source>
</evidence>
<dbReference type="PANTHER" id="PTHR23068:SF25">
    <property type="entry name" value="DNA (CYTOSINE-5)-METHYLTRANSFERASE DRM2"/>
    <property type="match status" value="1"/>
</dbReference>
<evidence type="ECO:0000256" key="3">
    <source>
        <dbReference type="ARBA" id="ARBA00022491"/>
    </source>
</evidence>
<gene>
    <name evidence="14" type="ORF">OFUS_LOCUS19227</name>
</gene>
<dbReference type="Pfam" id="PF21255">
    <property type="entry name" value="DNMT3_ADD_GATA1-like"/>
    <property type="match status" value="1"/>
</dbReference>
<dbReference type="PROSITE" id="PS51533">
    <property type="entry name" value="ADD"/>
    <property type="match status" value="1"/>
</dbReference>
<proteinExistence type="inferred from homology"/>
<feature type="compositionally biased region" description="Polar residues" evidence="12">
    <location>
        <begin position="1136"/>
        <end position="1150"/>
    </location>
</feature>
<dbReference type="PROSITE" id="PS00094">
    <property type="entry name" value="C5_MTASE_1"/>
    <property type="match status" value="1"/>
</dbReference>
<comment type="similarity">
    <text evidence="11">Belongs to the class I-like SAM-binding methyltransferase superfamily. C5-methyltransferase family.</text>
</comment>
<dbReference type="InterPro" id="IPR025766">
    <property type="entry name" value="ADD"/>
</dbReference>
<feature type="compositionally biased region" description="Basic residues" evidence="12">
    <location>
        <begin position="508"/>
        <end position="518"/>
    </location>
</feature>
<keyword evidence="9" id="KW-0862">Zinc</keyword>
<feature type="compositionally biased region" description="Polar residues" evidence="12">
    <location>
        <begin position="156"/>
        <end position="181"/>
    </location>
</feature>
<dbReference type="CDD" id="cd05835">
    <property type="entry name" value="PWWP_DNMT3"/>
    <property type="match status" value="1"/>
</dbReference>
<feature type="region of interest" description="Disordered" evidence="12">
    <location>
        <begin position="1130"/>
        <end position="1153"/>
    </location>
</feature>
<keyword evidence="7" id="KW-0479">Metal-binding</keyword>
<dbReference type="GO" id="GO:0010468">
    <property type="term" value="P:regulation of gene expression"/>
    <property type="evidence" value="ECO:0007669"/>
    <property type="project" value="UniProtKB-ARBA"/>
</dbReference>
<evidence type="ECO:0000256" key="9">
    <source>
        <dbReference type="ARBA" id="ARBA00022833"/>
    </source>
</evidence>
<keyword evidence="4 11" id="KW-0489">Methyltransferase</keyword>
<evidence type="ECO:0000256" key="5">
    <source>
        <dbReference type="ARBA" id="ARBA00022679"/>
    </source>
</evidence>
<feature type="compositionally biased region" description="Basic and acidic residues" evidence="12">
    <location>
        <begin position="1075"/>
        <end position="1086"/>
    </location>
</feature>
<comment type="subcellular location">
    <subcellularLocation>
        <location evidence="1">Nucleus</location>
    </subcellularLocation>
</comment>
<feature type="region of interest" description="Disordered" evidence="12">
    <location>
        <begin position="1"/>
        <end position="81"/>
    </location>
</feature>
<feature type="compositionally biased region" description="Polar residues" evidence="12">
    <location>
        <begin position="261"/>
        <end position="274"/>
    </location>
</feature>
<evidence type="ECO:0000256" key="10">
    <source>
        <dbReference type="ARBA" id="ARBA00023242"/>
    </source>
</evidence>
<dbReference type="InterPro" id="IPR029063">
    <property type="entry name" value="SAM-dependent_MTases_sf"/>
</dbReference>
<keyword evidence="10" id="KW-0539">Nucleus</keyword>
<dbReference type="GO" id="GO:0005634">
    <property type="term" value="C:nucleus"/>
    <property type="evidence" value="ECO:0007669"/>
    <property type="project" value="UniProtKB-SubCell"/>
</dbReference>
<feature type="active site" evidence="11">
    <location>
        <position position="1556"/>
    </location>
</feature>
<dbReference type="EC" id="2.1.1.37" evidence="2"/>
<feature type="region of interest" description="Disordered" evidence="12">
    <location>
        <begin position="101"/>
        <end position="183"/>
    </location>
</feature>
<reference evidence="14" key="1">
    <citation type="submission" date="2022-03" db="EMBL/GenBank/DDBJ databases">
        <authorList>
            <person name="Martin C."/>
        </authorList>
    </citation>
    <scope>NUCLEOTIDE SEQUENCE</scope>
</reference>
<evidence type="ECO:0000256" key="11">
    <source>
        <dbReference type="PROSITE-ProRule" id="PRU01016"/>
    </source>
</evidence>
<keyword evidence="8" id="KW-0863">Zinc-finger</keyword>
<dbReference type="Gene3D" id="2.30.30.140">
    <property type="match status" value="1"/>
</dbReference>
<feature type="region of interest" description="Disordered" evidence="12">
    <location>
        <begin position="203"/>
        <end position="280"/>
    </location>
</feature>
<dbReference type="Pfam" id="PF17980">
    <property type="entry name" value="ADD_DNMT3"/>
    <property type="match status" value="1"/>
</dbReference>
<dbReference type="InterPro" id="IPR050390">
    <property type="entry name" value="C5-Methyltransferase"/>
</dbReference>
<dbReference type="Gene3D" id="3.30.40.10">
    <property type="entry name" value="Zinc/RING finger domain, C3HC4 (zinc finger)"/>
    <property type="match status" value="1"/>
</dbReference>
<feature type="compositionally biased region" description="Acidic residues" evidence="12">
    <location>
        <begin position="857"/>
        <end position="875"/>
    </location>
</feature>
<dbReference type="EMBL" id="CAIIXF020000009">
    <property type="protein sequence ID" value="CAH1794551.1"/>
    <property type="molecule type" value="Genomic_DNA"/>
</dbReference>
<keyword evidence="6 11" id="KW-0949">S-adenosyl-L-methionine</keyword>
<feature type="region of interest" description="Disordered" evidence="12">
    <location>
        <begin position="501"/>
        <end position="544"/>
    </location>
</feature>
<organism evidence="14 15">
    <name type="scientific">Owenia fusiformis</name>
    <name type="common">Polychaete worm</name>
    <dbReference type="NCBI Taxonomy" id="6347"/>
    <lineage>
        <taxon>Eukaryota</taxon>
        <taxon>Metazoa</taxon>
        <taxon>Spiralia</taxon>
        <taxon>Lophotrochozoa</taxon>
        <taxon>Annelida</taxon>
        <taxon>Polychaeta</taxon>
        <taxon>Sedentaria</taxon>
        <taxon>Canalipalpata</taxon>
        <taxon>Sabellida</taxon>
        <taxon>Oweniida</taxon>
        <taxon>Oweniidae</taxon>
        <taxon>Owenia</taxon>
    </lineage>
</organism>
<sequence length="1769" mass="196314">MRFVPRLGFLPKEPRASHVSYNTPATNKKKKNQDAGTSSETSMQTHVKPTTKTAQYNPTTSTKKMKIKSKVAKKGMSNNEQSFITHPKSINTKARKMTKIVSPQKVNRPHETTDANHPVSSYKATNGISENTSKTDKKVRKIQMSHKTSAKDRTGDGTSPHININKSIPRNATSSNKTANKFSKRKVTLHGCLSKSGKDDKLFHKVKKTRSSPSSSLKGTNKLLLKNKQSSCVKQPKKKGNSQRSQNIAEHDADVTKRQCHNTTKDNLSSSASVGQIVERKAKNNARKKILRNWTKLEGKKVVKSSTKMEKVIVHVTHGTSESSVGEIQTSVSPKPSNVCVKPSSVSVKLSSVSAKLPSVNVKQSCVSPKLPNVSVKLSSIGVNTSRLGENPSSIRAKPSSICEKPSYISAKHPSISAKLSRVGANQSSHNTMPPRVSSNIVQVEPERKVEVSQAAKVNSEKDEAAVHPKANTVACTLDVKQSQETRKAVTMTNPLISDTGTCLTGTQKKKNKSHMIRKQGSDQTPHPRHKNKSRKSLDFKGTEALSNSDTTYINLSDNKEMSEIMQSLDVSPIPAEHKDNTSLSLNTSSSSYNEDKEMFDATIQLSPLDLSMKIEPLGQYSKIFEDSSQDESSPQSDKGVSDVSKEDNGVELKVNDDINDTADVGNLTCEEEIIPTIVEFSENSNNCQKSINTNTVDIPGVIVDENNNQNKFNSTLFDYPNGESEQRQLESSNQSDISKLLYYHQPEDDVHQPKSVNTSAESSIGLNEAFLNASELNISDNVTATGESHDTDNIPVIDASDIELINVAQAVNANWPGPDGLDDSTQCDSSVVLVSDTDADSFNTCDGKDSPHREDTSDESEYEPEESIVEESECSESASDAAPISNGDSNAFDEEDNQKEDDGIGLSPKITPISLKGLVPKRGRSSKGIRELQALITDIHDHLPMLERSATSRLRHRKLLGDEANQLKQEDTTTDKDTVDNEPNDDQAKKPLVEVSLQQEHQPEVHDEMNSGSLPIVNIRNDNGCDVVKTPPRSELSERTKRKRAKPDFFQSPFSSTKKAKCGAESTSGILRPSSKEQKYDKVSEEQGTPGSDKQQTLSDKTSNIPGMSIVRPGFNTPGSRSIILQLGMTDTPRPGTSNESDTPRQPQFPSMVEHVPDLGKVVWARFCTKYWPGMIVKGTYANLAPARLDHSWVFWYGDHKISEIQKSFIEAFEKDFPVHLQNGGNVKKFHLGVLEAVKECAERCNKELDDDQGMMSWGRQGFQMTPWRENMFHPDKDHPVPNIVLEHLANIGSKQRRIQQDCNDKDSEDCRPLRIEVLQSKDPLLQVRSGQYKITDVCISCDGATTEVITQHPFFEGGLCLDCKELLMESIWIYGKEDGSNAYCTVCSNGGELFVCEKPNCHRVYCTGCITLFVGEEAVVRIQETDPWICFMCSDYSNENHGLLRAKPDWQQNLLRLFNAENILLNNDALDGFKKRPLRVLSLFDGIGTGKYVLDSMGLQVEVYYASEIEDDAIMVTHVRHGNSVIQLGDVTKLTYEKLRGLGSIDLLIGGSPCNDLSLVNPARKGLHGGTGILFFEFYRILNTLRQLNKDTTLFWMFENVAALPKETKAAISNFLMCEPAKWDAQYFSAQKRLRYFWGNIPGMYCPLLEEDPSSFTLSEMLMPNSKRTAVVDKLRTVTSMTNSLSMHSRSTVSPIKYNGQDDKIWIPELEKTFGFPAHYTDIGNLSITQRQKLLGKTWSVPVVKHLLTPLKQFFTSIENDSEENTN</sequence>
<dbReference type="CDD" id="cd11725">
    <property type="entry name" value="ADDz_Dnmt3"/>
    <property type="match status" value="1"/>
</dbReference>
<keyword evidence="15" id="KW-1185">Reference proteome</keyword>
<evidence type="ECO:0000256" key="2">
    <source>
        <dbReference type="ARBA" id="ARBA00011975"/>
    </source>
</evidence>
<evidence type="ECO:0000256" key="7">
    <source>
        <dbReference type="ARBA" id="ARBA00022723"/>
    </source>
</evidence>
<evidence type="ECO:0000259" key="13">
    <source>
        <dbReference type="PROSITE" id="PS51533"/>
    </source>
</evidence>
<dbReference type="GO" id="GO:0003886">
    <property type="term" value="F:DNA (cytosine-5-)-methyltransferase activity"/>
    <property type="evidence" value="ECO:0007669"/>
    <property type="project" value="UniProtKB-EC"/>
</dbReference>
<dbReference type="InterPro" id="IPR013083">
    <property type="entry name" value="Znf_RING/FYVE/PHD"/>
</dbReference>
<dbReference type="SUPFAM" id="SSF63748">
    <property type="entry name" value="Tudor/PWWP/MBT"/>
    <property type="match status" value="1"/>
</dbReference>
<dbReference type="SUPFAM" id="SSF53335">
    <property type="entry name" value="S-adenosyl-L-methionine-dependent methyltransferases"/>
    <property type="match status" value="1"/>
</dbReference>
<feature type="region of interest" description="Disordered" evidence="12">
    <location>
        <begin position="839"/>
        <end position="912"/>
    </location>
</feature>
<dbReference type="PROSITE" id="PS51679">
    <property type="entry name" value="SAM_MT_C5"/>
    <property type="match status" value="1"/>
</dbReference>
<dbReference type="InterPro" id="IPR049554">
    <property type="entry name" value="DNMT3_ADD_PHD"/>
</dbReference>
<evidence type="ECO:0000313" key="14">
    <source>
        <dbReference type="EMBL" id="CAH1794551.1"/>
    </source>
</evidence>
<feature type="compositionally biased region" description="Basic and acidic residues" evidence="12">
    <location>
        <begin position="969"/>
        <end position="980"/>
    </location>
</feature>
<feature type="compositionally biased region" description="Polar residues" evidence="12">
    <location>
        <begin position="118"/>
        <end position="132"/>
    </location>
</feature>
<dbReference type="Gene3D" id="3.40.50.150">
    <property type="entry name" value="Vaccinia Virus protein VP39"/>
    <property type="match status" value="1"/>
</dbReference>
<evidence type="ECO:0000256" key="6">
    <source>
        <dbReference type="ARBA" id="ARBA00022691"/>
    </source>
</evidence>
<evidence type="ECO:0000256" key="1">
    <source>
        <dbReference type="ARBA" id="ARBA00004123"/>
    </source>
</evidence>
<evidence type="ECO:0000256" key="4">
    <source>
        <dbReference type="ARBA" id="ARBA00022603"/>
    </source>
</evidence>
<dbReference type="Gene3D" id="2.20.70.90">
    <property type="match status" value="1"/>
</dbReference>
<dbReference type="GO" id="GO:0032259">
    <property type="term" value="P:methylation"/>
    <property type="evidence" value="ECO:0007669"/>
    <property type="project" value="UniProtKB-KW"/>
</dbReference>
<keyword evidence="3" id="KW-0678">Repressor</keyword>
<name>A0A8J1U422_OWEFU</name>
<feature type="domain" description="PHD-type" evidence="13">
    <location>
        <begin position="1328"/>
        <end position="1465"/>
    </location>
</feature>
<feature type="compositionally biased region" description="Basic and acidic residues" evidence="12">
    <location>
        <begin position="847"/>
        <end position="856"/>
    </location>
</feature>
<feature type="compositionally biased region" description="Polar residues" evidence="12">
    <location>
        <begin position="34"/>
        <end position="62"/>
    </location>
</feature>
<dbReference type="InterPro" id="IPR018117">
    <property type="entry name" value="C5_DNA_meth_AS"/>
</dbReference>
<dbReference type="OrthoDB" id="641149at2759"/>
<dbReference type="InterPro" id="IPR040552">
    <property type="entry name" value="DNMT3_ADD_GATA1-like"/>
</dbReference>
<accession>A0A8J1U422</accession>
<feature type="compositionally biased region" description="Basic residues" evidence="12">
    <location>
        <begin position="63"/>
        <end position="73"/>
    </location>
</feature>
<evidence type="ECO:0000313" key="15">
    <source>
        <dbReference type="Proteomes" id="UP000749559"/>
    </source>
</evidence>
<dbReference type="GO" id="GO:0008270">
    <property type="term" value="F:zinc ion binding"/>
    <property type="evidence" value="ECO:0007669"/>
    <property type="project" value="UniProtKB-KW"/>
</dbReference>
<dbReference type="PANTHER" id="PTHR23068">
    <property type="entry name" value="DNA CYTOSINE-5- -METHYLTRANSFERASE 3-RELATED"/>
    <property type="match status" value="1"/>
</dbReference>